<evidence type="ECO:0000256" key="2">
    <source>
        <dbReference type="ARBA" id="ARBA00005466"/>
    </source>
</evidence>
<proteinExistence type="inferred from homology"/>
<dbReference type="Gene3D" id="3.30.43.10">
    <property type="entry name" value="Uridine Diphospho-n-acetylenolpyruvylglucosamine Reductase, domain 2"/>
    <property type="match status" value="1"/>
</dbReference>
<evidence type="ECO:0000256" key="5">
    <source>
        <dbReference type="ARBA" id="ARBA00023002"/>
    </source>
</evidence>
<dbReference type="PANTHER" id="PTHR42973">
    <property type="entry name" value="BINDING OXIDOREDUCTASE, PUTATIVE (AFU_ORTHOLOGUE AFUA_1G17690)-RELATED"/>
    <property type="match status" value="1"/>
</dbReference>
<evidence type="ECO:0000256" key="3">
    <source>
        <dbReference type="ARBA" id="ARBA00022630"/>
    </source>
</evidence>
<accession>A0A8H8BSL3</accession>
<evidence type="ECO:0000256" key="4">
    <source>
        <dbReference type="ARBA" id="ARBA00022827"/>
    </source>
</evidence>
<dbReference type="Pfam" id="PF08031">
    <property type="entry name" value="BBE"/>
    <property type="match status" value="1"/>
</dbReference>
<dbReference type="InterPro" id="IPR016167">
    <property type="entry name" value="FAD-bd_PCMH_sub1"/>
</dbReference>
<dbReference type="GO" id="GO:0071949">
    <property type="term" value="F:FAD binding"/>
    <property type="evidence" value="ECO:0007669"/>
    <property type="project" value="InterPro"/>
</dbReference>
<dbReference type="SUPFAM" id="SSF56176">
    <property type="entry name" value="FAD-binding/transporter-associated domain-like"/>
    <property type="match status" value="1"/>
</dbReference>
<dbReference type="InterPro" id="IPR012951">
    <property type="entry name" value="BBE"/>
</dbReference>
<dbReference type="AlphaFoldDB" id="A0A8H8BSL3"/>
<gene>
    <name evidence="7" type="ORF">IFR04_004238</name>
</gene>
<dbReference type="InterPro" id="IPR006094">
    <property type="entry name" value="Oxid_FAD_bind_N"/>
</dbReference>
<keyword evidence="5" id="KW-0560">Oxidoreductase</keyword>
<dbReference type="Gene3D" id="3.30.465.10">
    <property type="match status" value="1"/>
</dbReference>
<keyword evidence="3" id="KW-0285">Flavoprotein</keyword>
<dbReference type="Pfam" id="PF01565">
    <property type="entry name" value="FAD_binding_4"/>
    <property type="match status" value="1"/>
</dbReference>
<dbReference type="InterPro" id="IPR036318">
    <property type="entry name" value="FAD-bd_PCMH-like_sf"/>
</dbReference>
<dbReference type="PROSITE" id="PS51387">
    <property type="entry name" value="FAD_PCMH"/>
    <property type="match status" value="1"/>
</dbReference>
<comment type="caution">
    <text evidence="7">The sequence shown here is derived from an EMBL/GenBank/DDBJ whole genome shotgun (WGS) entry which is preliminary data.</text>
</comment>
<keyword evidence="4" id="KW-0274">FAD</keyword>
<dbReference type="EMBL" id="JAFJYH010000046">
    <property type="protein sequence ID" value="KAG4422617.1"/>
    <property type="molecule type" value="Genomic_DNA"/>
</dbReference>
<dbReference type="Gene3D" id="3.40.462.20">
    <property type="match status" value="1"/>
</dbReference>
<organism evidence="7 8">
    <name type="scientific">Cadophora malorum</name>
    <dbReference type="NCBI Taxonomy" id="108018"/>
    <lineage>
        <taxon>Eukaryota</taxon>
        <taxon>Fungi</taxon>
        <taxon>Dikarya</taxon>
        <taxon>Ascomycota</taxon>
        <taxon>Pezizomycotina</taxon>
        <taxon>Leotiomycetes</taxon>
        <taxon>Helotiales</taxon>
        <taxon>Ploettnerulaceae</taxon>
        <taxon>Cadophora</taxon>
    </lineage>
</organism>
<dbReference type="InterPro" id="IPR016169">
    <property type="entry name" value="FAD-bd_PCMH_sub2"/>
</dbReference>
<evidence type="ECO:0000313" key="8">
    <source>
        <dbReference type="Proteomes" id="UP000664132"/>
    </source>
</evidence>
<evidence type="ECO:0000313" key="7">
    <source>
        <dbReference type="EMBL" id="KAG4422617.1"/>
    </source>
</evidence>
<dbReference type="InterPro" id="IPR016166">
    <property type="entry name" value="FAD-bd_PCMH"/>
</dbReference>
<dbReference type="InterPro" id="IPR050416">
    <property type="entry name" value="FAD-linked_Oxidoreductase"/>
</dbReference>
<dbReference type="OrthoDB" id="415825at2759"/>
<keyword evidence="8" id="KW-1185">Reference proteome</keyword>
<reference evidence="7" key="1">
    <citation type="submission" date="2021-02" db="EMBL/GenBank/DDBJ databases">
        <title>Genome sequence Cadophora malorum strain M34.</title>
        <authorList>
            <person name="Stefanovic E."/>
            <person name="Vu D."/>
            <person name="Scully C."/>
            <person name="Dijksterhuis J."/>
            <person name="Roader J."/>
            <person name="Houbraken J."/>
        </authorList>
    </citation>
    <scope>NUCLEOTIDE SEQUENCE</scope>
    <source>
        <strain evidence="7">M34</strain>
    </source>
</reference>
<comment type="cofactor">
    <cofactor evidence="1">
        <name>FAD</name>
        <dbReference type="ChEBI" id="CHEBI:57692"/>
    </cofactor>
</comment>
<protein>
    <recommendedName>
        <fullName evidence="6">FAD-binding PCMH-type domain-containing protein</fullName>
    </recommendedName>
</protein>
<feature type="domain" description="FAD-binding PCMH-type" evidence="6">
    <location>
        <begin position="33"/>
        <end position="204"/>
    </location>
</feature>
<dbReference type="GO" id="GO:0016491">
    <property type="term" value="F:oxidoreductase activity"/>
    <property type="evidence" value="ECO:0007669"/>
    <property type="project" value="UniProtKB-KW"/>
</dbReference>
<sequence>MAIPPLPIIWQKDAPTDTYEKARVGRVFNARRPNRYPRAVVEATHPAHVQEAVQLANKLGCRASVRSGGHSWAAWSVRDDAILIDLGNMKHLEVDKEKKIVAASPSTTGMMLNEKLVPEGLLFCGGHCPDVGIGGFLLQGGMGWNCKNWGWACEQIASIDVVTAAGESLHCSETENAELFWCARGAGPGFPAIVTRFYLKVRPRPEVMLKSIFIYPISEYKVVMNWITKISPTSDDGNEIVAVGLTPPGLDQPCIMANTITFQSTREAALAALEPINSTRPPGALVEIISEPTSIKEQYADQAAANPSNHRYCAENAYLANDSDASTVLEKAFTTLPHKKSFALWFSMAPGSRRVLPDMALSMQSDHYFALYTIWEKPEDDERCRNWVHDIMKDVAPSSVGAYLGDSDFQQRKTKFWKDENAERLMTLRKKWDPKGVVSGYLDAGDQSGVHGLDNQEWAASSLL</sequence>
<comment type="similarity">
    <text evidence="2">Belongs to the oxygen-dependent FAD-linked oxidoreductase family.</text>
</comment>
<evidence type="ECO:0000256" key="1">
    <source>
        <dbReference type="ARBA" id="ARBA00001974"/>
    </source>
</evidence>
<name>A0A8H8BSL3_9HELO</name>
<dbReference type="Proteomes" id="UP000664132">
    <property type="component" value="Unassembled WGS sequence"/>
</dbReference>
<evidence type="ECO:0000259" key="6">
    <source>
        <dbReference type="PROSITE" id="PS51387"/>
    </source>
</evidence>
<dbReference type="PANTHER" id="PTHR42973:SF39">
    <property type="entry name" value="FAD-BINDING PCMH-TYPE DOMAIN-CONTAINING PROTEIN"/>
    <property type="match status" value="1"/>
</dbReference>